<evidence type="ECO:0000313" key="1">
    <source>
        <dbReference type="EMBL" id="GAA4778961.1"/>
    </source>
</evidence>
<organism evidence="1 2">
    <name type="scientific">Olivibacter ginsenosidimutans</name>
    <dbReference type="NCBI Taxonomy" id="1176537"/>
    <lineage>
        <taxon>Bacteria</taxon>
        <taxon>Pseudomonadati</taxon>
        <taxon>Bacteroidota</taxon>
        <taxon>Sphingobacteriia</taxon>
        <taxon>Sphingobacteriales</taxon>
        <taxon>Sphingobacteriaceae</taxon>
        <taxon>Olivibacter</taxon>
    </lineage>
</organism>
<gene>
    <name evidence="1" type="ORF">GCM10023231_02010</name>
</gene>
<evidence type="ECO:0000313" key="2">
    <source>
        <dbReference type="Proteomes" id="UP001501411"/>
    </source>
</evidence>
<name>A0ABP9AE45_9SPHI</name>
<dbReference type="RefSeq" id="WP_345229817.1">
    <property type="nucleotide sequence ID" value="NZ_BAABIQ010000002.1"/>
</dbReference>
<protein>
    <submittedName>
        <fullName evidence="1">Uncharacterized protein</fullName>
    </submittedName>
</protein>
<proteinExistence type="predicted"/>
<sequence>MKKWVTEIIAMDPDTNELKKWLGPYITAPTWQDAEIYCQENGLGYCKISGQLISEFLAYRTEGKQTGLEKLISIV</sequence>
<dbReference type="EMBL" id="BAABIQ010000002">
    <property type="protein sequence ID" value="GAA4778961.1"/>
    <property type="molecule type" value="Genomic_DNA"/>
</dbReference>
<comment type="caution">
    <text evidence="1">The sequence shown here is derived from an EMBL/GenBank/DDBJ whole genome shotgun (WGS) entry which is preliminary data.</text>
</comment>
<keyword evidence="2" id="KW-1185">Reference proteome</keyword>
<reference evidence="2" key="1">
    <citation type="journal article" date="2019" name="Int. J. Syst. Evol. Microbiol.">
        <title>The Global Catalogue of Microorganisms (GCM) 10K type strain sequencing project: providing services to taxonomists for standard genome sequencing and annotation.</title>
        <authorList>
            <consortium name="The Broad Institute Genomics Platform"/>
            <consortium name="The Broad Institute Genome Sequencing Center for Infectious Disease"/>
            <person name="Wu L."/>
            <person name="Ma J."/>
        </authorList>
    </citation>
    <scope>NUCLEOTIDE SEQUENCE [LARGE SCALE GENOMIC DNA]</scope>
    <source>
        <strain evidence="2">JCM 18200</strain>
    </source>
</reference>
<accession>A0ABP9AE45</accession>
<dbReference type="Proteomes" id="UP001501411">
    <property type="component" value="Unassembled WGS sequence"/>
</dbReference>